<sequence length="110" mass="12897">MREREIGRSQKRRRWEREAERIRKERLPTLRLRTDLPGDGKETSRQDSNGTETDPDEWRADRRTDDRGSAKGALVMMQALHRQLYSECGSCLIWYRARCSPLSFAVSVCP</sequence>
<organism evidence="2 3">
    <name type="scientific">Cardiocondyla obscurior</name>
    <dbReference type="NCBI Taxonomy" id="286306"/>
    <lineage>
        <taxon>Eukaryota</taxon>
        <taxon>Metazoa</taxon>
        <taxon>Ecdysozoa</taxon>
        <taxon>Arthropoda</taxon>
        <taxon>Hexapoda</taxon>
        <taxon>Insecta</taxon>
        <taxon>Pterygota</taxon>
        <taxon>Neoptera</taxon>
        <taxon>Endopterygota</taxon>
        <taxon>Hymenoptera</taxon>
        <taxon>Apocrita</taxon>
        <taxon>Aculeata</taxon>
        <taxon>Formicoidea</taxon>
        <taxon>Formicidae</taxon>
        <taxon>Myrmicinae</taxon>
        <taxon>Cardiocondyla</taxon>
    </lineage>
</organism>
<feature type="region of interest" description="Disordered" evidence="1">
    <location>
        <begin position="26"/>
        <end position="69"/>
    </location>
</feature>
<evidence type="ECO:0000313" key="2">
    <source>
        <dbReference type="EMBL" id="KAL0111777.1"/>
    </source>
</evidence>
<protein>
    <submittedName>
        <fullName evidence="2">Uncharacterized protein</fullName>
    </submittedName>
</protein>
<name>A0AAW2FCV1_9HYME</name>
<evidence type="ECO:0000256" key="1">
    <source>
        <dbReference type="SAM" id="MobiDB-lite"/>
    </source>
</evidence>
<comment type="caution">
    <text evidence="2">The sequence shown here is derived from an EMBL/GenBank/DDBJ whole genome shotgun (WGS) entry which is preliminary data.</text>
</comment>
<dbReference type="AlphaFoldDB" id="A0AAW2FCV1"/>
<accession>A0AAW2FCV1</accession>
<feature type="compositionally biased region" description="Basic and acidic residues" evidence="1">
    <location>
        <begin position="56"/>
        <end position="69"/>
    </location>
</feature>
<dbReference type="Proteomes" id="UP001430953">
    <property type="component" value="Unassembled WGS sequence"/>
</dbReference>
<reference evidence="2 3" key="1">
    <citation type="submission" date="2023-03" db="EMBL/GenBank/DDBJ databases">
        <title>High recombination rates correlate with genetic variation in Cardiocondyla obscurior ants.</title>
        <authorList>
            <person name="Errbii M."/>
        </authorList>
    </citation>
    <scope>NUCLEOTIDE SEQUENCE [LARGE SCALE GENOMIC DNA]</scope>
    <source>
        <strain evidence="2">Alpha-2009</strain>
        <tissue evidence="2">Whole body</tissue>
    </source>
</reference>
<feature type="compositionally biased region" description="Basic and acidic residues" evidence="1">
    <location>
        <begin position="26"/>
        <end position="45"/>
    </location>
</feature>
<evidence type="ECO:0000313" key="3">
    <source>
        <dbReference type="Proteomes" id="UP001430953"/>
    </source>
</evidence>
<keyword evidence="3" id="KW-1185">Reference proteome</keyword>
<gene>
    <name evidence="2" type="ORF">PUN28_013162</name>
</gene>
<proteinExistence type="predicted"/>
<dbReference type="EMBL" id="JADYXP020000013">
    <property type="protein sequence ID" value="KAL0111777.1"/>
    <property type="molecule type" value="Genomic_DNA"/>
</dbReference>